<evidence type="ECO:0000313" key="2">
    <source>
        <dbReference type="EMBL" id="OLY43807.1"/>
    </source>
</evidence>
<accession>A0A1R0FA01</accession>
<dbReference type="InterPro" id="IPR050982">
    <property type="entry name" value="Auxin_biosynth/cation_transpt"/>
</dbReference>
<keyword evidence="3" id="KW-1185">Reference proteome</keyword>
<dbReference type="OrthoDB" id="8671611at2"/>
<dbReference type="GeneID" id="92992072"/>
<dbReference type="PANTHER" id="PTHR43539:SF91">
    <property type="entry name" value="FAD-DEPENDENT URATE HYDROXYLASE"/>
    <property type="match status" value="1"/>
</dbReference>
<dbReference type="EMBL" id="LXYT01000001">
    <property type="protein sequence ID" value="OLY43807.1"/>
    <property type="molecule type" value="Genomic_DNA"/>
</dbReference>
<evidence type="ECO:0008006" key="4">
    <source>
        <dbReference type="Google" id="ProtNLM"/>
    </source>
</evidence>
<gene>
    <name evidence="2" type="ORF">PEB0149_012440</name>
</gene>
<dbReference type="GO" id="GO:0050660">
    <property type="term" value="F:flavin adenine dinucleotide binding"/>
    <property type="evidence" value="ECO:0007669"/>
    <property type="project" value="TreeGrafter"/>
</dbReference>
<evidence type="ECO:0000256" key="1">
    <source>
        <dbReference type="ARBA" id="ARBA00023002"/>
    </source>
</evidence>
<comment type="caution">
    <text evidence="2">The sequence shown here is derived from an EMBL/GenBank/DDBJ whole genome shotgun (WGS) entry which is preliminary data.</text>
</comment>
<dbReference type="Pfam" id="PF13738">
    <property type="entry name" value="Pyr_redox_3"/>
    <property type="match status" value="1"/>
</dbReference>
<dbReference type="RefSeq" id="WP_075868973.1">
    <property type="nucleotide sequence ID" value="NZ_CALYQA010000004.1"/>
</dbReference>
<dbReference type="Proteomes" id="UP000187344">
    <property type="component" value="Unassembled WGS sequence"/>
</dbReference>
<dbReference type="AlphaFoldDB" id="A0A1R0FA01"/>
<dbReference type="GO" id="GO:0004497">
    <property type="term" value="F:monooxygenase activity"/>
    <property type="evidence" value="ECO:0007669"/>
    <property type="project" value="TreeGrafter"/>
</dbReference>
<name>A0A1R0FA01_9HYPH</name>
<dbReference type="InterPro" id="IPR036188">
    <property type="entry name" value="FAD/NAD-bd_sf"/>
</dbReference>
<dbReference type="Gene3D" id="3.50.50.60">
    <property type="entry name" value="FAD/NAD(P)-binding domain"/>
    <property type="match status" value="2"/>
</dbReference>
<dbReference type="PANTHER" id="PTHR43539">
    <property type="entry name" value="FLAVIN-BINDING MONOOXYGENASE-LIKE PROTEIN (AFU_ORTHOLOGUE AFUA_4G09220)"/>
    <property type="match status" value="1"/>
</dbReference>
<reference evidence="2 3" key="1">
    <citation type="submission" date="2016-12" db="EMBL/GenBank/DDBJ databases">
        <title>Comparative genomics of Bartonella apis.</title>
        <authorList>
            <person name="Engel P."/>
        </authorList>
    </citation>
    <scope>NUCLEOTIDE SEQUENCE [LARGE SCALE GENOMIC DNA]</scope>
    <source>
        <strain evidence="2 3">PEB0149</strain>
    </source>
</reference>
<organism evidence="2 3">
    <name type="scientific">Bartonella apis</name>
    <dbReference type="NCBI Taxonomy" id="1686310"/>
    <lineage>
        <taxon>Bacteria</taxon>
        <taxon>Pseudomonadati</taxon>
        <taxon>Pseudomonadota</taxon>
        <taxon>Alphaproteobacteria</taxon>
        <taxon>Hyphomicrobiales</taxon>
        <taxon>Bartonellaceae</taxon>
        <taxon>Bartonella</taxon>
    </lineage>
</organism>
<dbReference type="PRINTS" id="PR00368">
    <property type="entry name" value="FADPNR"/>
</dbReference>
<evidence type="ECO:0000313" key="3">
    <source>
        <dbReference type="Proteomes" id="UP000187344"/>
    </source>
</evidence>
<sequence>MPENSEINLAKLERQAKYDLECLNYPARQWVKPKTYRGNPVKDVVIIGGGQSGLTLALQLRRESVTNIAILDKNEAGFEGPWRTYARMHTLRTPKYVTGPDLDIGSLTVRAWWEARFGHKSWEELYKIPTNLWAEYLDWLKKVTHIEVTNRTVVTDIEPVQDDVFAVHIERNGKADIIYTRLVVLATGIEGSGQWIVPDMFKDNLDKKVYAHTAEAINFDKLAGKRVAVVGGGSSSFDNSATALEHGAKSVTHFVRRSVLPTVNPYRFMEYSGFLRHFADLDDNKKWQFMKYLFDVNQPPTQDSYLRCTKFDNYELKLASPIKSCRMDGEKLVLVTPHESDEFDFLIVGTGLIIDLKTRPEIARFADKIETWGDHFTPPAGEEHAVIASCPYLGPNFQFQEKVKGDAPYLNRIFTYTFAGMPSLAASAGISALKFGVRRLAYGVSSELFCEDADYHYDLLRAFDEKELTAPQPVAMGKAG</sequence>
<keyword evidence="1" id="KW-0560">Oxidoreductase</keyword>
<proteinExistence type="predicted"/>
<protein>
    <recommendedName>
        <fullName evidence="4">Flavoprotein involved in K+ transport</fullName>
    </recommendedName>
</protein>
<dbReference type="SUPFAM" id="SSF51905">
    <property type="entry name" value="FAD/NAD(P)-binding domain"/>
    <property type="match status" value="1"/>
</dbReference>